<accession>A0AAW0JR45</accession>
<reference evidence="1 2" key="1">
    <citation type="journal article" date="2018" name="Sci. Data">
        <title>The draft genome sequence of cork oak.</title>
        <authorList>
            <person name="Ramos A.M."/>
            <person name="Usie A."/>
            <person name="Barbosa P."/>
            <person name="Barros P.M."/>
            <person name="Capote T."/>
            <person name="Chaves I."/>
            <person name="Simoes F."/>
            <person name="Abreu I."/>
            <person name="Carrasquinho I."/>
            <person name="Faro C."/>
            <person name="Guimaraes J.B."/>
            <person name="Mendonca D."/>
            <person name="Nobrega F."/>
            <person name="Rodrigues L."/>
            <person name="Saibo N.J.M."/>
            <person name="Varela M.C."/>
            <person name="Egas C."/>
            <person name="Matos J."/>
            <person name="Miguel C.M."/>
            <person name="Oliveira M.M."/>
            <person name="Ricardo C.P."/>
            <person name="Goncalves S."/>
        </authorList>
    </citation>
    <scope>NUCLEOTIDE SEQUENCE [LARGE SCALE GENOMIC DNA]</scope>
    <source>
        <strain evidence="2">cv. HL8</strain>
    </source>
</reference>
<sequence>MMINKGQLLFEEQRIRDDFDKDNGNGVVLNPICQSVAAINQSVGASRKRQNQAVPALLLLLKGYRYSNKRYSRTLRYQRRVELIQPTSITI</sequence>
<proteinExistence type="predicted"/>
<gene>
    <name evidence="1" type="ORF">CFP56_030039</name>
</gene>
<name>A0AAW0JR45_QUESU</name>
<evidence type="ECO:0000313" key="2">
    <source>
        <dbReference type="Proteomes" id="UP000237347"/>
    </source>
</evidence>
<dbReference type="Proteomes" id="UP000237347">
    <property type="component" value="Unassembled WGS sequence"/>
</dbReference>
<keyword evidence="2" id="KW-1185">Reference proteome</keyword>
<dbReference type="AlphaFoldDB" id="A0AAW0JR45"/>
<comment type="caution">
    <text evidence="1">The sequence shown here is derived from an EMBL/GenBank/DDBJ whole genome shotgun (WGS) entry which is preliminary data.</text>
</comment>
<evidence type="ECO:0000313" key="1">
    <source>
        <dbReference type="EMBL" id="KAK7828659.1"/>
    </source>
</evidence>
<protein>
    <submittedName>
        <fullName evidence="1">Uncharacterized protein</fullName>
    </submittedName>
</protein>
<organism evidence="1 2">
    <name type="scientific">Quercus suber</name>
    <name type="common">Cork oak</name>
    <dbReference type="NCBI Taxonomy" id="58331"/>
    <lineage>
        <taxon>Eukaryota</taxon>
        <taxon>Viridiplantae</taxon>
        <taxon>Streptophyta</taxon>
        <taxon>Embryophyta</taxon>
        <taxon>Tracheophyta</taxon>
        <taxon>Spermatophyta</taxon>
        <taxon>Magnoliopsida</taxon>
        <taxon>eudicotyledons</taxon>
        <taxon>Gunneridae</taxon>
        <taxon>Pentapetalae</taxon>
        <taxon>rosids</taxon>
        <taxon>fabids</taxon>
        <taxon>Fagales</taxon>
        <taxon>Fagaceae</taxon>
        <taxon>Quercus</taxon>
    </lineage>
</organism>
<dbReference type="EMBL" id="PKMF04000499">
    <property type="protein sequence ID" value="KAK7828659.1"/>
    <property type="molecule type" value="Genomic_DNA"/>
</dbReference>